<dbReference type="Pfam" id="PF12679">
    <property type="entry name" value="ABC2_membrane_2"/>
    <property type="match status" value="1"/>
</dbReference>
<feature type="transmembrane region" description="Helical" evidence="6">
    <location>
        <begin position="60"/>
        <end position="76"/>
    </location>
</feature>
<feature type="transmembrane region" description="Helical" evidence="6">
    <location>
        <begin position="133"/>
        <end position="151"/>
    </location>
</feature>
<dbReference type="OrthoDB" id="9794512at2"/>
<evidence type="ECO:0000256" key="3">
    <source>
        <dbReference type="ARBA" id="ARBA00022692"/>
    </source>
</evidence>
<feature type="transmembrane region" description="Helical" evidence="6">
    <location>
        <begin position="163"/>
        <end position="181"/>
    </location>
</feature>
<evidence type="ECO:0000313" key="8">
    <source>
        <dbReference type="Proteomes" id="UP000242999"/>
    </source>
</evidence>
<evidence type="ECO:0000313" key="7">
    <source>
        <dbReference type="EMBL" id="SEI67830.1"/>
    </source>
</evidence>
<dbReference type="RefSeq" id="WP_093309757.1">
    <property type="nucleotide sequence ID" value="NZ_FNYH01000007.1"/>
</dbReference>
<evidence type="ECO:0000256" key="5">
    <source>
        <dbReference type="ARBA" id="ARBA00023136"/>
    </source>
</evidence>
<keyword evidence="2" id="KW-1003">Cell membrane</keyword>
<organism evidence="7 8">
    <name type="scientific">Allopseudospirillum japonicum</name>
    <dbReference type="NCBI Taxonomy" id="64971"/>
    <lineage>
        <taxon>Bacteria</taxon>
        <taxon>Pseudomonadati</taxon>
        <taxon>Pseudomonadota</taxon>
        <taxon>Gammaproteobacteria</taxon>
        <taxon>Oceanospirillales</taxon>
        <taxon>Oceanospirillaceae</taxon>
        <taxon>Allopseudospirillum</taxon>
    </lineage>
</organism>
<keyword evidence="4 6" id="KW-1133">Transmembrane helix</keyword>
<gene>
    <name evidence="7" type="ORF">SAMN05421831_10770</name>
</gene>
<keyword evidence="5 6" id="KW-0472">Membrane</keyword>
<dbReference type="GO" id="GO:0005886">
    <property type="term" value="C:plasma membrane"/>
    <property type="evidence" value="ECO:0007669"/>
    <property type="project" value="UniProtKB-SubCell"/>
</dbReference>
<dbReference type="PANTHER" id="PTHR30294:SF29">
    <property type="entry name" value="MULTIDRUG ABC TRANSPORTER PERMEASE YBHS-RELATED"/>
    <property type="match status" value="1"/>
</dbReference>
<feature type="transmembrane region" description="Helical" evidence="6">
    <location>
        <begin position="97"/>
        <end position="121"/>
    </location>
</feature>
<dbReference type="EMBL" id="FNYH01000007">
    <property type="protein sequence ID" value="SEI67830.1"/>
    <property type="molecule type" value="Genomic_DNA"/>
</dbReference>
<name>A0A1H6SUY1_9GAMM</name>
<evidence type="ECO:0000256" key="6">
    <source>
        <dbReference type="SAM" id="Phobius"/>
    </source>
</evidence>
<evidence type="ECO:0000256" key="4">
    <source>
        <dbReference type="ARBA" id="ARBA00022989"/>
    </source>
</evidence>
<keyword evidence="8" id="KW-1185">Reference proteome</keyword>
<reference evidence="8" key="1">
    <citation type="submission" date="2016-10" db="EMBL/GenBank/DDBJ databases">
        <authorList>
            <person name="Varghese N."/>
            <person name="Submissions S."/>
        </authorList>
    </citation>
    <scope>NUCLEOTIDE SEQUENCE [LARGE SCALE GENOMIC DNA]</scope>
    <source>
        <strain evidence="8">DSM 7165</strain>
    </source>
</reference>
<sequence>MRHQGIYAVYLRELALYFYSPLAYIFMGAFLALSTGISFYGLDFYQRQQADLLPFFNLHPWLYTILVPALGMRLWAEEKASQSLKLILSLNLKNHELILGKFLAAWSLIGLTLIFSCPMWISLAYLGEPDHQVIFSSYLGSWLLAGIYLSMAQALSLLARHQINAWLLALITGLLISLLSLEHLLDFILPWV</sequence>
<dbReference type="AlphaFoldDB" id="A0A1H6SUY1"/>
<proteinExistence type="predicted"/>
<dbReference type="GO" id="GO:0140359">
    <property type="term" value="F:ABC-type transporter activity"/>
    <property type="evidence" value="ECO:0007669"/>
    <property type="project" value="InterPro"/>
</dbReference>
<comment type="subcellular location">
    <subcellularLocation>
        <location evidence="1">Cell membrane</location>
        <topology evidence="1">Multi-pass membrane protein</topology>
    </subcellularLocation>
</comment>
<dbReference type="InterPro" id="IPR051449">
    <property type="entry name" value="ABC-2_transporter_component"/>
</dbReference>
<evidence type="ECO:0000256" key="1">
    <source>
        <dbReference type="ARBA" id="ARBA00004651"/>
    </source>
</evidence>
<keyword evidence="3 6" id="KW-0812">Transmembrane</keyword>
<dbReference type="Proteomes" id="UP000242999">
    <property type="component" value="Unassembled WGS sequence"/>
</dbReference>
<protein>
    <submittedName>
        <fullName evidence="7">ABC-2 type transport system permease protein</fullName>
    </submittedName>
</protein>
<feature type="transmembrane region" description="Helical" evidence="6">
    <location>
        <begin position="21"/>
        <end position="40"/>
    </location>
</feature>
<dbReference type="STRING" id="64971.SAMN05421831_10770"/>
<dbReference type="PANTHER" id="PTHR30294">
    <property type="entry name" value="MEMBRANE COMPONENT OF ABC TRANSPORTER YHHJ-RELATED"/>
    <property type="match status" value="1"/>
</dbReference>
<evidence type="ECO:0000256" key="2">
    <source>
        <dbReference type="ARBA" id="ARBA00022475"/>
    </source>
</evidence>
<accession>A0A1H6SUY1</accession>